<sequence>MFLRTVTVGCVSRFLPSIGMVAWGWSLGTSGTLIPSLTPTNLGVIEMQIPFYVLPFVLFFFQVFVPIGLAPIGLAWRVAHFLFFRCWQSAVGGRNPTPCVCVYIFLALCFIEFFILKIKVKSLQLLFYLEREVFRVSTYDALRNFYFF</sequence>
<protein>
    <submittedName>
        <fullName evidence="2">(Mediterranean fruit fly) hypothetical protein</fullName>
    </submittedName>
</protein>
<evidence type="ECO:0000256" key="1">
    <source>
        <dbReference type="SAM" id="Phobius"/>
    </source>
</evidence>
<feature type="transmembrane region" description="Helical" evidence="1">
    <location>
        <begin position="20"/>
        <end position="37"/>
    </location>
</feature>
<accession>A0A811VAH9</accession>
<evidence type="ECO:0000313" key="3">
    <source>
        <dbReference type="Proteomes" id="UP000606786"/>
    </source>
</evidence>
<dbReference type="Proteomes" id="UP000606786">
    <property type="component" value="Unassembled WGS sequence"/>
</dbReference>
<gene>
    <name evidence="2" type="ORF">CCAP1982_LOCUS20974</name>
</gene>
<feature type="transmembrane region" description="Helical" evidence="1">
    <location>
        <begin position="95"/>
        <end position="116"/>
    </location>
</feature>
<dbReference type="EMBL" id="CAJHJT010000056">
    <property type="protein sequence ID" value="CAD7012875.1"/>
    <property type="molecule type" value="Genomic_DNA"/>
</dbReference>
<keyword evidence="3" id="KW-1185">Reference proteome</keyword>
<name>A0A811VAH9_CERCA</name>
<keyword evidence="1" id="KW-1133">Transmembrane helix</keyword>
<reference evidence="2" key="1">
    <citation type="submission" date="2020-11" db="EMBL/GenBank/DDBJ databases">
        <authorList>
            <person name="Whitehead M."/>
        </authorList>
    </citation>
    <scope>NUCLEOTIDE SEQUENCE</scope>
    <source>
        <strain evidence="2">EGII</strain>
    </source>
</reference>
<dbReference type="AlphaFoldDB" id="A0A811VAH9"/>
<evidence type="ECO:0000313" key="2">
    <source>
        <dbReference type="EMBL" id="CAD7012875.1"/>
    </source>
</evidence>
<keyword evidence="1" id="KW-0472">Membrane</keyword>
<comment type="caution">
    <text evidence="2">The sequence shown here is derived from an EMBL/GenBank/DDBJ whole genome shotgun (WGS) entry which is preliminary data.</text>
</comment>
<organism evidence="2 3">
    <name type="scientific">Ceratitis capitata</name>
    <name type="common">Mediterranean fruit fly</name>
    <name type="synonym">Tephritis capitata</name>
    <dbReference type="NCBI Taxonomy" id="7213"/>
    <lineage>
        <taxon>Eukaryota</taxon>
        <taxon>Metazoa</taxon>
        <taxon>Ecdysozoa</taxon>
        <taxon>Arthropoda</taxon>
        <taxon>Hexapoda</taxon>
        <taxon>Insecta</taxon>
        <taxon>Pterygota</taxon>
        <taxon>Neoptera</taxon>
        <taxon>Endopterygota</taxon>
        <taxon>Diptera</taxon>
        <taxon>Brachycera</taxon>
        <taxon>Muscomorpha</taxon>
        <taxon>Tephritoidea</taxon>
        <taxon>Tephritidae</taxon>
        <taxon>Ceratitis</taxon>
        <taxon>Ceratitis</taxon>
    </lineage>
</organism>
<keyword evidence="1" id="KW-0812">Transmembrane</keyword>
<feature type="transmembrane region" description="Helical" evidence="1">
    <location>
        <begin position="49"/>
        <end position="75"/>
    </location>
</feature>
<proteinExistence type="predicted"/>